<comment type="caution">
    <text evidence="4">The sequence shown here is derived from an EMBL/GenBank/DDBJ whole genome shotgun (WGS) entry which is preliminary data.</text>
</comment>
<name>A0A3C1KMA4_9GAMM</name>
<protein>
    <submittedName>
        <fullName evidence="4">Acyl-CoA dehydrogenase</fullName>
    </submittedName>
</protein>
<evidence type="ECO:0000313" key="4">
    <source>
        <dbReference type="EMBL" id="HAN27880.1"/>
    </source>
</evidence>
<dbReference type="GO" id="GO:0033539">
    <property type="term" value="P:fatty acid beta-oxidation using acyl-CoA dehydrogenase"/>
    <property type="evidence" value="ECO:0007669"/>
    <property type="project" value="TreeGrafter"/>
</dbReference>
<dbReference type="EMBL" id="DMND01000128">
    <property type="protein sequence ID" value="HAN27880.1"/>
    <property type="molecule type" value="Genomic_DNA"/>
</dbReference>
<dbReference type="Pfam" id="PF00441">
    <property type="entry name" value="Acyl-CoA_dh_1"/>
    <property type="match status" value="1"/>
</dbReference>
<dbReference type="InterPro" id="IPR050741">
    <property type="entry name" value="Acyl-CoA_dehydrogenase"/>
</dbReference>
<keyword evidence="2" id="KW-0560">Oxidoreductase</keyword>
<gene>
    <name evidence="4" type="ORF">DCP75_09205</name>
</gene>
<evidence type="ECO:0000313" key="5">
    <source>
        <dbReference type="Proteomes" id="UP000259273"/>
    </source>
</evidence>
<evidence type="ECO:0000256" key="2">
    <source>
        <dbReference type="ARBA" id="ARBA00023002"/>
    </source>
</evidence>
<dbReference type="PANTHER" id="PTHR48083">
    <property type="entry name" value="MEDIUM-CHAIN SPECIFIC ACYL-COA DEHYDROGENASE, MITOCHONDRIAL-RELATED"/>
    <property type="match status" value="1"/>
</dbReference>
<sequence>GVLKKAMDMMCERVLSRTTKGEPLANKQMTQDKIADSYTQILQYRLHVLYTAWLIDKYKEYNREVRKEIAAIKAATPKILQEVIYRAMHLHGSLGMSDEVPLMTMWANIPELGVVDGPSEVHKITVARTVLRDYKPAPGLFPTYHTPTQRAAALEKYGHFLDNK</sequence>
<feature type="domain" description="Acyl-CoA dehydrogenase/oxidase C-terminal" evidence="3">
    <location>
        <begin position="1"/>
        <end position="130"/>
    </location>
</feature>
<evidence type="ECO:0000259" key="3">
    <source>
        <dbReference type="Pfam" id="PF00441"/>
    </source>
</evidence>
<dbReference type="GO" id="GO:0005737">
    <property type="term" value="C:cytoplasm"/>
    <property type="evidence" value="ECO:0007669"/>
    <property type="project" value="TreeGrafter"/>
</dbReference>
<keyword evidence="1" id="KW-0285">Flavoprotein</keyword>
<dbReference type="InterPro" id="IPR009075">
    <property type="entry name" value="AcylCo_DH/oxidase_C"/>
</dbReference>
<dbReference type="Gene3D" id="1.20.140.10">
    <property type="entry name" value="Butyryl-CoA Dehydrogenase, subunit A, domain 3"/>
    <property type="match status" value="1"/>
</dbReference>
<dbReference type="GO" id="GO:0003995">
    <property type="term" value="F:acyl-CoA dehydrogenase activity"/>
    <property type="evidence" value="ECO:0007669"/>
    <property type="project" value="TreeGrafter"/>
</dbReference>
<accession>A0A3C1KMA4</accession>
<dbReference type="InterPro" id="IPR036250">
    <property type="entry name" value="AcylCo_DH-like_C"/>
</dbReference>
<organism evidence="4 5">
    <name type="scientific">Haliea salexigens</name>
    <dbReference type="NCBI Taxonomy" id="287487"/>
    <lineage>
        <taxon>Bacteria</taxon>
        <taxon>Pseudomonadati</taxon>
        <taxon>Pseudomonadota</taxon>
        <taxon>Gammaproteobacteria</taxon>
        <taxon>Cellvibrionales</taxon>
        <taxon>Halieaceae</taxon>
        <taxon>Haliea</taxon>
    </lineage>
</organism>
<dbReference type="SUPFAM" id="SSF47203">
    <property type="entry name" value="Acyl-CoA dehydrogenase C-terminal domain-like"/>
    <property type="match status" value="1"/>
</dbReference>
<dbReference type="AlphaFoldDB" id="A0A3C1KMA4"/>
<dbReference type="PANTHER" id="PTHR48083:SF13">
    <property type="entry name" value="ACYL-COA DEHYDROGENASE FAMILY MEMBER 11"/>
    <property type="match status" value="1"/>
</dbReference>
<reference evidence="4 5" key="1">
    <citation type="journal article" date="2018" name="Nat. Biotechnol.">
        <title>A standardized bacterial taxonomy based on genome phylogeny substantially revises the tree of life.</title>
        <authorList>
            <person name="Parks D.H."/>
            <person name="Chuvochina M."/>
            <person name="Waite D.W."/>
            <person name="Rinke C."/>
            <person name="Skarshewski A."/>
            <person name="Chaumeil P.A."/>
            <person name="Hugenholtz P."/>
        </authorList>
    </citation>
    <scope>NUCLEOTIDE SEQUENCE [LARGE SCALE GENOMIC DNA]</scope>
    <source>
        <strain evidence="4">UBA9158</strain>
    </source>
</reference>
<dbReference type="Proteomes" id="UP000259273">
    <property type="component" value="Unassembled WGS sequence"/>
</dbReference>
<evidence type="ECO:0000256" key="1">
    <source>
        <dbReference type="ARBA" id="ARBA00022630"/>
    </source>
</evidence>
<proteinExistence type="predicted"/>
<feature type="non-terminal residue" evidence="4">
    <location>
        <position position="1"/>
    </location>
</feature>